<feature type="domain" description="FAD/NAD(P)-binding" evidence="8">
    <location>
        <begin position="12"/>
        <end position="296"/>
    </location>
</feature>
<dbReference type="GO" id="GO:0016260">
    <property type="term" value="P:selenocysteine biosynthetic process"/>
    <property type="evidence" value="ECO:0007669"/>
    <property type="project" value="TreeGrafter"/>
</dbReference>
<dbReference type="Pfam" id="PF07992">
    <property type="entry name" value="Pyr_redox_2"/>
    <property type="match status" value="1"/>
</dbReference>
<dbReference type="InterPro" id="IPR010918">
    <property type="entry name" value="PurM-like_C_dom"/>
</dbReference>
<feature type="domain" description="PurM-like N-terminal" evidence="6">
    <location>
        <begin position="431"/>
        <end position="539"/>
    </location>
</feature>
<dbReference type="EC" id="2.7.9.3" evidence="9"/>
<dbReference type="GO" id="GO:0005524">
    <property type="term" value="F:ATP binding"/>
    <property type="evidence" value="ECO:0007669"/>
    <property type="project" value="UniProtKB-KW"/>
</dbReference>
<evidence type="ECO:0000256" key="5">
    <source>
        <dbReference type="ARBA" id="ARBA00023266"/>
    </source>
</evidence>
<dbReference type="SUPFAM" id="SSF51905">
    <property type="entry name" value="FAD/NAD(P)-binding domain"/>
    <property type="match status" value="2"/>
</dbReference>
<dbReference type="GO" id="GO:0004756">
    <property type="term" value="F:selenide, water dikinase activity"/>
    <property type="evidence" value="ECO:0007669"/>
    <property type="project" value="UniProtKB-EC"/>
</dbReference>
<gene>
    <name evidence="9" type="primary">selD</name>
    <name evidence="9" type="ORF">BOA8489_01958</name>
</gene>
<dbReference type="InterPro" id="IPR004536">
    <property type="entry name" value="SPS/SelD"/>
</dbReference>
<dbReference type="Pfam" id="PF02769">
    <property type="entry name" value="AIRS_C"/>
    <property type="match status" value="1"/>
</dbReference>
<protein>
    <submittedName>
        <fullName evidence="9">Selenide, water dikinase</fullName>
        <ecNumber evidence="9">2.7.9.3</ecNumber>
    </submittedName>
</protein>
<dbReference type="NCBIfam" id="TIGR03169">
    <property type="entry name" value="Nterm_to_SelD"/>
    <property type="match status" value="1"/>
</dbReference>
<dbReference type="Gene3D" id="3.30.1330.10">
    <property type="entry name" value="PurM-like, N-terminal domain"/>
    <property type="match status" value="1"/>
</dbReference>
<keyword evidence="5" id="KW-0711">Selenium</keyword>
<dbReference type="CDD" id="cd02195">
    <property type="entry name" value="SelD"/>
    <property type="match status" value="1"/>
</dbReference>
<dbReference type="InterPro" id="IPR016188">
    <property type="entry name" value="PurM-like_N"/>
</dbReference>
<keyword evidence="2" id="KW-0547">Nucleotide-binding</keyword>
<dbReference type="PANTHER" id="PTHR10256:SF0">
    <property type="entry name" value="INACTIVE SELENIDE, WATER DIKINASE-LIKE PROTEIN-RELATED"/>
    <property type="match status" value="1"/>
</dbReference>
<dbReference type="Pfam" id="PF00586">
    <property type="entry name" value="AIRS"/>
    <property type="match status" value="1"/>
</dbReference>
<dbReference type="Gene3D" id="3.90.650.10">
    <property type="entry name" value="PurM-like C-terminal domain"/>
    <property type="match status" value="1"/>
</dbReference>
<dbReference type="GO" id="GO:0005737">
    <property type="term" value="C:cytoplasm"/>
    <property type="evidence" value="ECO:0007669"/>
    <property type="project" value="TreeGrafter"/>
</dbReference>
<dbReference type="RefSeq" id="WP_093973827.1">
    <property type="nucleotide sequence ID" value="NZ_FXXQ01000006.1"/>
</dbReference>
<dbReference type="InterPro" id="IPR036921">
    <property type="entry name" value="PurM-like_N_sf"/>
</dbReference>
<dbReference type="InterPro" id="IPR036188">
    <property type="entry name" value="FAD/NAD-bd_sf"/>
</dbReference>
<dbReference type="PANTHER" id="PTHR10256">
    <property type="entry name" value="SELENIDE, WATER DIKINASE"/>
    <property type="match status" value="1"/>
</dbReference>
<evidence type="ECO:0000259" key="6">
    <source>
        <dbReference type="Pfam" id="PF00586"/>
    </source>
</evidence>
<dbReference type="AlphaFoldDB" id="A0A238J0Z4"/>
<evidence type="ECO:0000256" key="3">
    <source>
        <dbReference type="ARBA" id="ARBA00022777"/>
    </source>
</evidence>
<dbReference type="NCBIfam" id="TIGR00476">
    <property type="entry name" value="selD"/>
    <property type="match status" value="1"/>
</dbReference>
<sequence>MNTILPLPLVSDVVLIGGGHAHALLLRRWGMKPIPGARLTLINPGATAPYTGMLPGFVAGHYGRQALEIDLIRLARFAGARMIFGAATGIDRTAKQIFVPGRPPISYDIASLDIGITSHMAGVPGFADHAIAAKPLGPFAEEWQAFVEKQKKGPVCVIGGGVAGVELALAMHHRLEVIGAKCPVTVIEANKILGGTSAATSRKLKAAMSAAGIAVIEGANPIEIRADHLKLSDGRSISCDFAVGAAGARPFPWLAETGLQLTNGYVSVDDTLRSVNDASIYAVGDCADLSHAPRPKAGVFAVRAAPVLTENIRADLTGSARKRFVPQMHYLKLVSLGKKSAVADKYALAASGEWAWRWKDLIDRRFMDRLNAPPQMASPDVPKGAAKGVRDALGVKPICGGCGSKVGASVLDEALAQLDFEVHPDIAKSTGDDAAIINIGKRQQVISTDHLRAFWDDPYLMTRIAALHAMGDVWAMGAKPQAMLAQITLPRMSEDLQTHTLREILAATQDISREIGAPLVGGHTTQGAELTLGFTVTGTLAATAKSFDQARAGDALILTRPIGSGTLMAAEMAGKAAGDHIENVVNVMATSHGNAAEILSVTAHAMTDVTGFGLAGHAQRMAAAAGLTAVLNSRDVPHFPGAHQLAKDGIASTLAPANRAALVVALPNTAAANLLLDPQTAGGFLAAVPSGLADKALESLRDIGLLPAVVGHLKAWSGGPLEVT</sequence>
<dbReference type="InterPro" id="IPR036676">
    <property type="entry name" value="PurM-like_C_sf"/>
</dbReference>
<name>A0A238J0Z4_9RHOB</name>
<dbReference type="EMBL" id="FXXQ01000006">
    <property type="protein sequence ID" value="SMX23845.1"/>
    <property type="molecule type" value="Genomic_DNA"/>
</dbReference>
<dbReference type="InterPro" id="IPR023753">
    <property type="entry name" value="FAD/NAD-binding_dom"/>
</dbReference>
<keyword evidence="1 9" id="KW-0808">Transferase</keyword>
<keyword evidence="3 9" id="KW-0418">Kinase</keyword>
<evidence type="ECO:0000259" key="8">
    <source>
        <dbReference type="Pfam" id="PF07992"/>
    </source>
</evidence>
<dbReference type="OrthoDB" id="9767928at2"/>
<dbReference type="Proteomes" id="UP000201838">
    <property type="component" value="Unassembled WGS sequence"/>
</dbReference>
<evidence type="ECO:0000256" key="1">
    <source>
        <dbReference type="ARBA" id="ARBA00022679"/>
    </source>
</evidence>
<evidence type="ECO:0000313" key="10">
    <source>
        <dbReference type="Proteomes" id="UP000201838"/>
    </source>
</evidence>
<keyword evidence="4" id="KW-0067">ATP-binding</keyword>
<evidence type="ECO:0000313" key="9">
    <source>
        <dbReference type="EMBL" id="SMX23845.1"/>
    </source>
</evidence>
<evidence type="ECO:0000256" key="4">
    <source>
        <dbReference type="ARBA" id="ARBA00022840"/>
    </source>
</evidence>
<reference evidence="9 10" key="1">
    <citation type="submission" date="2017-05" db="EMBL/GenBank/DDBJ databases">
        <authorList>
            <person name="Song R."/>
            <person name="Chenine A.L."/>
            <person name="Ruprecht R.M."/>
        </authorList>
    </citation>
    <scope>NUCLEOTIDE SEQUENCE [LARGE SCALE GENOMIC DNA]</scope>
    <source>
        <strain evidence="9 10">CECT 8489</strain>
    </source>
</reference>
<evidence type="ECO:0000259" key="7">
    <source>
        <dbReference type="Pfam" id="PF02769"/>
    </source>
</evidence>
<feature type="domain" description="PurM-like C-terminal" evidence="7">
    <location>
        <begin position="551"/>
        <end position="714"/>
    </location>
</feature>
<dbReference type="InterPro" id="IPR017584">
    <property type="entry name" value="Pyridine_nucleo_diS_OxRdtase_N"/>
</dbReference>
<dbReference type="Gene3D" id="3.50.50.100">
    <property type="match status" value="1"/>
</dbReference>
<keyword evidence="10" id="KW-1185">Reference proteome</keyword>
<accession>A0A238J0Z4</accession>
<proteinExistence type="predicted"/>
<organism evidence="9 10">
    <name type="scientific">Boseongicola aestuarii</name>
    <dbReference type="NCBI Taxonomy" id="1470561"/>
    <lineage>
        <taxon>Bacteria</taxon>
        <taxon>Pseudomonadati</taxon>
        <taxon>Pseudomonadota</taxon>
        <taxon>Alphaproteobacteria</taxon>
        <taxon>Rhodobacterales</taxon>
        <taxon>Paracoccaceae</taxon>
        <taxon>Boseongicola</taxon>
    </lineage>
</organism>
<evidence type="ECO:0000256" key="2">
    <source>
        <dbReference type="ARBA" id="ARBA00022741"/>
    </source>
</evidence>
<dbReference type="SUPFAM" id="SSF55326">
    <property type="entry name" value="PurM N-terminal domain-like"/>
    <property type="match status" value="1"/>
</dbReference>
<dbReference type="SUPFAM" id="SSF56042">
    <property type="entry name" value="PurM C-terminal domain-like"/>
    <property type="match status" value="1"/>
</dbReference>
<dbReference type="GO" id="GO:0016491">
    <property type="term" value="F:oxidoreductase activity"/>
    <property type="evidence" value="ECO:0007669"/>
    <property type="project" value="InterPro"/>
</dbReference>